<proteinExistence type="predicted"/>
<organism evidence="2 3">
    <name type="scientific">Knipowitschia caucasica</name>
    <name type="common">Caucasian dwarf goby</name>
    <name type="synonym">Pomatoschistus caucasicus</name>
    <dbReference type="NCBI Taxonomy" id="637954"/>
    <lineage>
        <taxon>Eukaryota</taxon>
        <taxon>Metazoa</taxon>
        <taxon>Chordata</taxon>
        <taxon>Craniata</taxon>
        <taxon>Vertebrata</taxon>
        <taxon>Euteleostomi</taxon>
        <taxon>Actinopterygii</taxon>
        <taxon>Neopterygii</taxon>
        <taxon>Teleostei</taxon>
        <taxon>Neoteleostei</taxon>
        <taxon>Acanthomorphata</taxon>
        <taxon>Gobiaria</taxon>
        <taxon>Gobiiformes</taxon>
        <taxon>Gobioidei</taxon>
        <taxon>Gobiidae</taxon>
        <taxon>Gobiinae</taxon>
        <taxon>Knipowitschia</taxon>
    </lineage>
</organism>
<dbReference type="EMBL" id="OZ035826">
    <property type="protein sequence ID" value="CAL1604278.1"/>
    <property type="molecule type" value="Genomic_DNA"/>
</dbReference>
<feature type="region of interest" description="Disordered" evidence="1">
    <location>
        <begin position="1"/>
        <end position="24"/>
    </location>
</feature>
<name>A0AAV2LU55_KNICA</name>
<protein>
    <submittedName>
        <fullName evidence="2">Uncharacterized protein</fullName>
    </submittedName>
</protein>
<dbReference type="Proteomes" id="UP001497482">
    <property type="component" value="Chromosome 4"/>
</dbReference>
<evidence type="ECO:0000256" key="1">
    <source>
        <dbReference type="SAM" id="MobiDB-lite"/>
    </source>
</evidence>
<evidence type="ECO:0000313" key="3">
    <source>
        <dbReference type="Proteomes" id="UP001497482"/>
    </source>
</evidence>
<reference evidence="2 3" key="1">
    <citation type="submission" date="2024-04" db="EMBL/GenBank/DDBJ databases">
        <authorList>
            <person name="Waldvogel A.-M."/>
            <person name="Schoenle A."/>
        </authorList>
    </citation>
    <scope>NUCLEOTIDE SEQUENCE [LARGE SCALE GENOMIC DNA]</scope>
</reference>
<keyword evidence="3" id="KW-1185">Reference proteome</keyword>
<evidence type="ECO:0000313" key="2">
    <source>
        <dbReference type="EMBL" id="CAL1604278.1"/>
    </source>
</evidence>
<gene>
    <name evidence="2" type="ORF">KC01_LOCUS31821</name>
</gene>
<accession>A0AAV2LU55</accession>
<sequence length="69" mass="7609">MAGSLTHTAFPDMRLLPKEEPLKKKQVCPLRGEAAEQRTASQSPSSPELLEDFLLREMAVLFSNGRGPV</sequence>
<dbReference type="AlphaFoldDB" id="A0AAV2LU55"/>